<comment type="caution">
    <text evidence="1">The sequence shown here is derived from an EMBL/GenBank/DDBJ whole genome shotgun (WGS) entry which is preliminary data.</text>
</comment>
<sequence>MTRTSWRTRKKHASHTWRAILAGRDVLTKGLVRRIGDGTTTSIWREKWIANHFSGRQISSETQEVQLVSDLLTPSGQWNESLIREIFVHFDAEAILRTPCRGLNADTWSWAKEKHGMYTVRSAYQMLNDDRCRLLQGDGPGSSSDGD</sequence>
<dbReference type="EMBL" id="CM029046">
    <property type="protein sequence ID" value="KAG2592630.1"/>
    <property type="molecule type" value="Genomic_DNA"/>
</dbReference>
<evidence type="ECO:0000313" key="1">
    <source>
        <dbReference type="EMBL" id="KAG2592630.1"/>
    </source>
</evidence>
<proteinExistence type="predicted"/>
<keyword evidence="2" id="KW-1185">Reference proteome</keyword>
<name>A0A8T0S3T8_PANVG</name>
<dbReference type="AlphaFoldDB" id="A0A8T0S3T8"/>
<dbReference type="Proteomes" id="UP000823388">
    <property type="component" value="Chromosome 5N"/>
</dbReference>
<organism evidence="1 2">
    <name type="scientific">Panicum virgatum</name>
    <name type="common">Blackwell switchgrass</name>
    <dbReference type="NCBI Taxonomy" id="38727"/>
    <lineage>
        <taxon>Eukaryota</taxon>
        <taxon>Viridiplantae</taxon>
        <taxon>Streptophyta</taxon>
        <taxon>Embryophyta</taxon>
        <taxon>Tracheophyta</taxon>
        <taxon>Spermatophyta</taxon>
        <taxon>Magnoliopsida</taxon>
        <taxon>Liliopsida</taxon>
        <taxon>Poales</taxon>
        <taxon>Poaceae</taxon>
        <taxon>PACMAD clade</taxon>
        <taxon>Panicoideae</taxon>
        <taxon>Panicodae</taxon>
        <taxon>Paniceae</taxon>
        <taxon>Panicinae</taxon>
        <taxon>Panicum</taxon>
        <taxon>Panicum sect. Hiantes</taxon>
    </lineage>
</organism>
<reference evidence="1" key="1">
    <citation type="submission" date="2020-05" db="EMBL/GenBank/DDBJ databases">
        <title>WGS assembly of Panicum virgatum.</title>
        <authorList>
            <person name="Lovell J.T."/>
            <person name="Jenkins J."/>
            <person name="Shu S."/>
            <person name="Juenger T.E."/>
            <person name="Schmutz J."/>
        </authorList>
    </citation>
    <scope>NUCLEOTIDE SEQUENCE</scope>
    <source>
        <strain evidence="1">AP13</strain>
    </source>
</reference>
<protein>
    <submittedName>
        <fullName evidence="1">Uncharacterized protein</fullName>
    </submittedName>
</protein>
<gene>
    <name evidence="1" type="ORF">PVAP13_5NG567333</name>
</gene>
<accession>A0A8T0S3T8</accession>
<evidence type="ECO:0000313" key="2">
    <source>
        <dbReference type="Proteomes" id="UP000823388"/>
    </source>
</evidence>